<reference evidence="2 3" key="1">
    <citation type="submission" date="2024-09" db="EMBL/GenBank/DDBJ databases">
        <authorList>
            <person name="Sun Q."/>
            <person name="Mori K."/>
        </authorList>
    </citation>
    <scope>NUCLEOTIDE SEQUENCE [LARGE SCALE GENOMIC DNA]</scope>
    <source>
        <strain evidence="2 3">CGMCC 1.15906</strain>
    </source>
</reference>
<dbReference type="Gene3D" id="3.20.180.10">
    <property type="entry name" value="PNP-oxidase-like"/>
    <property type="match status" value="1"/>
</dbReference>
<feature type="domain" description="DUF2470" evidence="1">
    <location>
        <begin position="27"/>
        <end position="101"/>
    </location>
</feature>
<dbReference type="Proteomes" id="UP001589890">
    <property type="component" value="Unassembled WGS sequence"/>
</dbReference>
<comment type="caution">
    <text evidence="2">The sequence shown here is derived from an EMBL/GenBank/DDBJ whole genome shotgun (WGS) entry which is preliminary data.</text>
</comment>
<dbReference type="Pfam" id="PF10615">
    <property type="entry name" value="DUF2470"/>
    <property type="match status" value="1"/>
</dbReference>
<evidence type="ECO:0000259" key="1">
    <source>
        <dbReference type="Pfam" id="PF10615"/>
    </source>
</evidence>
<dbReference type="RefSeq" id="WP_380050579.1">
    <property type="nucleotide sequence ID" value="NZ_JBHLTC010000028.1"/>
</dbReference>
<name>A0ABV6QPW5_9ACTN</name>
<dbReference type="InterPro" id="IPR019595">
    <property type="entry name" value="DUF2470"/>
</dbReference>
<dbReference type="InterPro" id="IPR037119">
    <property type="entry name" value="Haem_oxidase_HugZ-like_sf"/>
</dbReference>
<protein>
    <submittedName>
        <fullName evidence="2">DUF2470 domain-containing protein</fullName>
    </submittedName>
</protein>
<accession>A0ABV6QPW5</accession>
<dbReference type="EMBL" id="JBHLTC010000028">
    <property type="protein sequence ID" value="MFC0626684.1"/>
    <property type="molecule type" value="Genomic_DNA"/>
</dbReference>
<evidence type="ECO:0000313" key="2">
    <source>
        <dbReference type="EMBL" id="MFC0626684.1"/>
    </source>
</evidence>
<proteinExistence type="predicted"/>
<evidence type="ECO:0000313" key="3">
    <source>
        <dbReference type="Proteomes" id="UP001589890"/>
    </source>
</evidence>
<dbReference type="SUPFAM" id="SSF50475">
    <property type="entry name" value="FMN-binding split barrel"/>
    <property type="match status" value="1"/>
</dbReference>
<gene>
    <name evidence="2" type="ORF">ACFFGN_21570</name>
</gene>
<sequence>MSVPPSPEQFRRDPLRPDPFAPHVVDAVLQHMNEDHAEDCLLIVRMLGGVPDAVAVALTAIDPAGAVYAVGRPQRAAVQVVIPWKSQIVDRPQFRNEFARMYRQAADLQSRLN</sequence>
<keyword evidence="3" id="KW-1185">Reference proteome</keyword>
<organism evidence="2 3">
    <name type="scientific">Kribbella deserti</name>
    <dbReference type="NCBI Taxonomy" id="1926257"/>
    <lineage>
        <taxon>Bacteria</taxon>
        <taxon>Bacillati</taxon>
        <taxon>Actinomycetota</taxon>
        <taxon>Actinomycetes</taxon>
        <taxon>Propionibacteriales</taxon>
        <taxon>Kribbellaceae</taxon>
        <taxon>Kribbella</taxon>
    </lineage>
</organism>